<protein>
    <submittedName>
        <fullName evidence="1">Uncharacterized protein</fullName>
    </submittedName>
</protein>
<keyword evidence="2" id="KW-1185">Reference proteome</keyword>
<evidence type="ECO:0000313" key="2">
    <source>
        <dbReference type="Proteomes" id="UP000790709"/>
    </source>
</evidence>
<comment type="caution">
    <text evidence="1">The sequence shown here is derived from an EMBL/GenBank/DDBJ whole genome shotgun (WGS) entry which is preliminary data.</text>
</comment>
<name>A0ACB8AYR0_9AGAM</name>
<gene>
    <name evidence="1" type="ORF">BV22DRAFT_982838</name>
</gene>
<accession>A0ACB8AYR0</accession>
<evidence type="ECO:0000313" key="1">
    <source>
        <dbReference type="EMBL" id="KAH7918547.1"/>
    </source>
</evidence>
<reference evidence="1" key="1">
    <citation type="journal article" date="2021" name="New Phytol.">
        <title>Evolutionary innovations through gain and loss of genes in the ectomycorrhizal Boletales.</title>
        <authorList>
            <person name="Wu G."/>
            <person name="Miyauchi S."/>
            <person name="Morin E."/>
            <person name="Kuo A."/>
            <person name="Drula E."/>
            <person name="Varga T."/>
            <person name="Kohler A."/>
            <person name="Feng B."/>
            <person name="Cao Y."/>
            <person name="Lipzen A."/>
            <person name="Daum C."/>
            <person name="Hundley H."/>
            <person name="Pangilinan J."/>
            <person name="Johnson J."/>
            <person name="Barry K."/>
            <person name="LaButti K."/>
            <person name="Ng V."/>
            <person name="Ahrendt S."/>
            <person name="Min B."/>
            <person name="Choi I.G."/>
            <person name="Park H."/>
            <person name="Plett J.M."/>
            <person name="Magnuson J."/>
            <person name="Spatafora J.W."/>
            <person name="Nagy L.G."/>
            <person name="Henrissat B."/>
            <person name="Grigoriev I.V."/>
            <person name="Yang Z.L."/>
            <person name="Xu J."/>
            <person name="Martin F.M."/>
        </authorList>
    </citation>
    <scope>NUCLEOTIDE SEQUENCE</scope>
    <source>
        <strain evidence="1">KUC20120723A-06</strain>
    </source>
</reference>
<dbReference type="Proteomes" id="UP000790709">
    <property type="component" value="Unassembled WGS sequence"/>
</dbReference>
<feature type="non-terminal residue" evidence="1">
    <location>
        <position position="1"/>
    </location>
</feature>
<organism evidence="1 2">
    <name type="scientific">Leucogyrophana mollusca</name>
    <dbReference type="NCBI Taxonomy" id="85980"/>
    <lineage>
        <taxon>Eukaryota</taxon>
        <taxon>Fungi</taxon>
        <taxon>Dikarya</taxon>
        <taxon>Basidiomycota</taxon>
        <taxon>Agaricomycotina</taxon>
        <taxon>Agaricomycetes</taxon>
        <taxon>Agaricomycetidae</taxon>
        <taxon>Boletales</taxon>
        <taxon>Boletales incertae sedis</taxon>
        <taxon>Leucogyrophana</taxon>
    </lineage>
</organism>
<proteinExistence type="predicted"/>
<dbReference type="EMBL" id="MU266770">
    <property type="protein sequence ID" value="KAH7918547.1"/>
    <property type="molecule type" value="Genomic_DNA"/>
</dbReference>
<sequence>FVSNTRVFNDILSATHSVVSGSIALRLLFPPTTIDWPTTDMDIYVPKHTSHIVIDYFHKEGYTSVSHGCTTSTYARTSILKVYTLLKGYRTIDIVVSKTGCALKPIFQFHTTGVMNFVTADTILCAYPTLTTKFRSLINPIALRDARLSIPMLQAIVKYSDRGFSIHGSPSA</sequence>
<feature type="non-terminal residue" evidence="1">
    <location>
        <position position="172"/>
    </location>
</feature>